<keyword evidence="5" id="KW-0119">Carbohydrate metabolism</keyword>
<evidence type="ECO:0000256" key="1">
    <source>
        <dbReference type="ARBA" id="ARBA00000382"/>
    </source>
</evidence>
<evidence type="ECO:0000256" key="4">
    <source>
        <dbReference type="ARBA" id="ARBA00022801"/>
    </source>
</evidence>
<reference evidence="11" key="1">
    <citation type="submission" date="2017-09" db="EMBL/GenBank/DDBJ databases">
        <title>Polyketide synthases of a Diaporthe helianthi virulent isolate.</title>
        <authorList>
            <person name="Baroncelli R."/>
        </authorList>
    </citation>
    <scope>NUCLEOTIDE SEQUENCE [LARGE SCALE GENOMIC DNA]</scope>
    <source>
        <strain evidence="11">7/96</strain>
    </source>
</reference>
<dbReference type="EC" id="3.2.1.39" evidence="3"/>
<evidence type="ECO:0000256" key="3">
    <source>
        <dbReference type="ARBA" id="ARBA00012780"/>
    </source>
</evidence>
<feature type="domain" description="Glycosyl hydrolase family 81 C-terminal" evidence="10">
    <location>
        <begin position="366"/>
        <end position="715"/>
    </location>
</feature>
<dbReference type="STRING" id="158607.A0A2P5I1F8"/>
<dbReference type="InterPro" id="IPR040451">
    <property type="entry name" value="GH81_N"/>
</dbReference>
<evidence type="ECO:0000256" key="6">
    <source>
        <dbReference type="ARBA" id="ARBA00023295"/>
    </source>
</evidence>
<dbReference type="GO" id="GO:0071555">
    <property type="term" value="P:cell wall organization"/>
    <property type="evidence" value="ECO:0007669"/>
    <property type="project" value="UniProtKB-KW"/>
</dbReference>
<dbReference type="InterPro" id="IPR040720">
    <property type="entry name" value="GH81_C"/>
</dbReference>
<dbReference type="GO" id="GO:0052861">
    <property type="term" value="F:endo-1,3(4)-beta-glucanase activity"/>
    <property type="evidence" value="ECO:0007669"/>
    <property type="project" value="InterPro"/>
</dbReference>
<dbReference type="GO" id="GO:0000272">
    <property type="term" value="P:polysaccharide catabolic process"/>
    <property type="evidence" value="ECO:0007669"/>
    <property type="project" value="UniProtKB-KW"/>
</dbReference>
<dbReference type="Proteomes" id="UP000094444">
    <property type="component" value="Unassembled WGS sequence"/>
</dbReference>
<keyword evidence="6" id="KW-0326">Glycosidase</keyword>
<dbReference type="EMBL" id="MAVT02000380">
    <property type="protein sequence ID" value="POS76342.1"/>
    <property type="molecule type" value="Genomic_DNA"/>
</dbReference>
<dbReference type="InterPro" id="IPR005200">
    <property type="entry name" value="Endo-beta-glucanase"/>
</dbReference>
<dbReference type="Gene3D" id="1.20.5.420">
    <property type="entry name" value="Immunoglobulin FC, subunit C"/>
    <property type="match status" value="1"/>
</dbReference>
<dbReference type="InParanoid" id="A0A2P5I1F8"/>
<keyword evidence="7" id="KW-0961">Cell wall biogenesis/degradation</keyword>
<protein>
    <recommendedName>
        <fullName evidence="3">glucan endo-1,3-beta-D-glucosidase</fullName>
        <ecNumber evidence="3">3.2.1.39</ecNumber>
    </recommendedName>
</protein>
<dbReference type="Pfam" id="PF17652">
    <property type="entry name" value="Glyco_hydro81C"/>
    <property type="match status" value="1"/>
</dbReference>
<dbReference type="FunFam" id="2.70.98.30:FF:000006">
    <property type="entry name" value="Endo-1,3-beta-glucanase Engl1"/>
    <property type="match status" value="1"/>
</dbReference>
<comment type="similarity">
    <text evidence="2">Belongs to the glycosyl hydrolase 81 family.</text>
</comment>
<keyword evidence="8" id="KW-0624">Polysaccharide degradation</keyword>
<evidence type="ECO:0000256" key="7">
    <source>
        <dbReference type="ARBA" id="ARBA00023316"/>
    </source>
</evidence>
<dbReference type="GO" id="GO:0042973">
    <property type="term" value="F:glucan endo-1,3-beta-D-glucosidase activity"/>
    <property type="evidence" value="ECO:0007669"/>
    <property type="project" value="UniProtKB-EC"/>
</dbReference>
<dbReference type="Pfam" id="PF03639">
    <property type="entry name" value="Glyco_hydro_81"/>
    <property type="match status" value="1"/>
</dbReference>
<sequence>MVIKPVDKKVAVASSNIFGAPISVNAPPSVINRRDDHPVPRIGVVQKSAPLSTNKFYQNLFIGSQASIAVTHPYSVSWSKGGGVTKSWGLAVSHIEAAQFAFGPKKATGASQYFINPIGIQSIVLSAEELGNGTALTTTQATEWSVLAQLRPSAVADPTIQFPLVQGSGFITAQYNNGTPKLESGIFFASVTKINVQPRPGVTKFKITLNDGKVWLLYAYSPDNSALDLQVVNNGLVRATSKYTGTIQIAKDPGSAEALYDAASGQYATGVTLSGTTSGMRGEYSFTFAKGGLTGAPLLMYALPHHVQSFDNTTAAAVKSNVQLQSTTKGKATAVVADSWTMVELRLPVSMNFMPWSNTEGTKTNVSADAKAMILKAAQSELSQDMNAQSNLNSMYYSGKALAKFAQILAVTYDMVGDSNLAAAGLQKLKEAFARFASNKQIYPLVYESAWGGLVSSASYVTGDGGADFGNSYYNDHHFHYGYHVLAAAVIAHLDPAWLPANKDWVNSLVRDYANPSAQDPYFPANRMFDWYHGHSFAHGLFESADGRDQESSSEDVMASYALKMWGLVSNDADMAARGNLQLSVLARSLNLYYLYTSDNAVQPAQFIGNKAAGILFENKIDHVTYFGANPEYIQGIHMLPLLPATKLVRGDKLVSEEWNTYFSDGRADAVVGGWRGVLYGNLATIDPKAAWNFFTSPTFDASWLDGGVSLTWYLAYAAGESFIFHH</sequence>
<proteinExistence type="inferred from homology"/>
<organism evidence="11 12">
    <name type="scientific">Diaporthe helianthi</name>
    <dbReference type="NCBI Taxonomy" id="158607"/>
    <lineage>
        <taxon>Eukaryota</taxon>
        <taxon>Fungi</taxon>
        <taxon>Dikarya</taxon>
        <taxon>Ascomycota</taxon>
        <taxon>Pezizomycotina</taxon>
        <taxon>Sordariomycetes</taxon>
        <taxon>Sordariomycetidae</taxon>
        <taxon>Diaporthales</taxon>
        <taxon>Diaporthaceae</taxon>
        <taxon>Diaporthe</taxon>
    </lineage>
</organism>
<dbReference type="Gene3D" id="2.70.98.30">
    <property type="entry name" value="Golgi alpha-mannosidase II, domain 4"/>
    <property type="match status" value="1"/>
</dbReference>
<gene>
    <name evidence="11" type="ORF">DHEL01_v205256</name>
</gene>
<dbReference type="FunFam" id="1.10.287.1170:FF:000001">
    <property type="entry name" value="Endo-1,3-beta-glucanase Engl1"/>
    <property type="match status" value="1"/>
</dbReference>
<dbReference type="GO" id="GO:0009986">
    <property type="term" value="C:cell surface"/>
    <property type="evidence" value="ECO:0007669"/>
    <property type="project" value="TreeGrafter"/>
</dbReference>
<evidence type="ECO:0000313" key="12">
    <source>
        <dbReference type="Proteomes" id="UP000094444"/>
    </source>
</evidence>
<accession>A0A2P5I1F8</accession>
<evidence type="ECO:0000256" key="2">
    <source>
        <dbReference type="ARBA" id="ARBA00010730"/>
    </source>
</evidence>
<dbReference type="PROSITE" id="PS52008">
    <property type="entry name" value="GH81"/>
    <property type="match status" value="1"/>
</dbReference>
<evidence type="ECO:0000259" key="10">
    <source>
        <dbReference type="Pfam" id="PF17652"/>
    </source>
</evidence>
<dbReference type="OrthoDB" id="4473401at2759"/>
<evidence type="ECO:0000256" key="5">
    <source>
        <dbReference type="ARBA" id="ARBA00023277"/>
    </source>
</evidence>
<dbReference type="PANTHER" id="PTHR31983:SF0">
    <property type="entry name" value="GLUCAN ENDO-1,3-BETA-D-GLUCOSIDASE 2"/>
    <property type="match status" value="1"/>
</dbReference>
<evidence type="ECO:0000259" key="9">
    <source>
        <dbReference type="Pfam" id="PF03639"/>
    </source>
</evidence>
<dbReference type="AlphaFoldDB" id="A0A2P5I1F8"/>
<name>A0A2P5I1F8_DIAHE</name>
<keyword evidence="12" id="KW-1185">Reference proteome</keyword>
<feature type="domain" description="Glycosyl hydrolase family 81 N-terminal" evidence="9">
    <location>
        <begin position="37"/>
        <end position="357"/>
    </location>
</feature>
<comment type="caution">
    <text evidence="11">The sequence shown here is derived from an EMBL/GenBank/DDBJ whole genome shotgun (WGS) entry which is preliminary data.</text>
</comment>
<evidence type="ECO:0000313" key="11">
    <source>
        <dbReference type="EMBL" id="POS76342.1"/>
    </source>
</evidence>
<dbReference type="Gene3D" id="1.10.287.1170">
    <property type="entry name" value="glycoside hydrolase family 81 endo-[beta] glucanase"/>
    <property type="match status" value="1"/>
</dbReference>
<keyword evidence="4 11" id="KW-0378">Hydrolase</keyword>
<evidence type="ECO:0000256" key="8">
    <source>
        <dbReference type="ARBA" id="ARBA00023326"/>
    </source>
</evidence>
<dbReference type="FunCoup" id="A0A2P5I1F8">
    <property type="interactions" value="213"/>
</dbReference>
<comment type="catalytic activity">
    <reaction evidence="1">
        <text>Hydrolysis of (1-&gt;3)-beta-D-glucosidic linkages in (1-&gt;3)-beta-D-glucans.</text>
        <dbReference type="EC" id="3.2.1.39"/>
    </reaction>
</comment>
<dbReference type="PANTHER" id="PTHR31983">
    <property type="entry name" value="ENDO-1,3(4)-BETA-GLUCANASE 1"/>
    <property type="match status" value="1"/>
</dbReference>